<dbReference type="Proteomes" id="UP000006075">
    <property type="component" value="Unassembled WGS sequence"/>
</dbReference>
<dbReference type="AlphaFoldDB" id="K0YZW8"/>
<reference evidence="1 2" key="1">
    <citation type="submission" date="2012-07" db="EMBL/GenBank/DDBJ databases">
        <title>The Genome Sequence of Actinomyces neuii subsp. anitratus BVS029A5.</title>
        <authorList>
            <consortium name="The Broad Institute Genome Sequencing Platform"/>
            <person name="Earl A."/>
            <person name="Ward D."/>
            <person name="Feldgarden M."/>
            <person name="Gevers D."/>
            <person name="Saerens B."/>
            <person name="Vaneechoutte M."/>
            <person name="Walker B."/>
            <person name="Young S.K."/>
            <person name="Zeng Q."/>
            <person name="Gargeya S."/>
            <person name="Fitzgerald M."/>
            <person name="Haas B."/>
            <person name="Abouelleil A."/>
            <person name="Alvarado L."/>
            <person name="Arachchi H.M."/>
            <person name="Berlin A."/>
            <person name="Chapman S.B."/>
            <person name="Goldberg J."/>
            <person name="Griggs A."/>
            <person name="Gujja S."/>
            <person name="Hansen M."/>
            <person name="Howarth C."/>
            <person name="Imamovic A."/>
            <person name="Larimer J."/>
            <person name="McCowen C."/>
            <person name="Montmayeur A."/>
            <person name="Murphy C."/>
            <person name="Neiman D."/>
            <person name="Pearson M."/>
            <person name="Priest M."/>
            <person name="Roberts A."/>
            <person name="Saif S."/>
            <person name="Shea T."/>
            <person name="Sisk P."/>
            <person name="Sykes S."/>
            <person name="Wortman J."/>
            <person name="Nusbaum C."/>
            <person name="Birren B."/>
        </authorList>
    </citation>
    <scope>NUCLEOTIDE SEQUENCE [LARGE SCALE GENOMIC DNA]</scope>
    <source>
        <strain evidence="1 2">BVS029A5</strain>
    </source>
</reference>
<dbReference type="HOGENOM" id="CLU_3408473_0_0_11"/>
<protein>
    <submittedName>
        <fullName evidence="1">Uncharacterized protein</fullName>
    </submittedName>
</protein>
<comment type="caution">
    <text evidence="1">The sequence shown here is derived from an EMBL/GenBank/DDBJ whole genome shotgun (WGS) entry which is preliminary data.</text>
</comment>
<evidence type="ECO:0000313" key="1">
    <source>
        <dbReference type="EMBL" id="EJZ85314.1"/>
    </source>
</evidence>
<accession>K0YZW8</accession>
<name>K0YZW8_9ACTO</name>
<proteinExistence type="predicted"/>
<gene>
    <name evidence="1" type="ORF">HMPREF9240_01801</name>
</gene>
<dbReference type="EMBL" id="AGWP01000009">
    <property type="protein sequence ID" value="EJZ85314.1"/>
    <property type="molecule type" value="Genomic_DNA"/>
</dbReference>
<keyword evidence="2" id="KW-1185">Reference proteome</keyword>
<organism evidence="1 2">
    <name type="scientific">Winkia neuii BV029A5</name>
    <dbReference type="NCBI Taxonomy" id="888439"/>
    <lineage>
        <taxon>Bacteria</taxon>
        <taxon>Bacillati</taxon>
        <taxon>Actinomycetota</taxon>
        <taxon>Actinomycetes</taxon>
        <taxon>Actinomycetales</taxon>
        <taxon>Actinomycetaceae</taxon>
        <taxon>Winkia</taxon>
    </lineage>
</organism>
<evidence type="ECO:0000313" key="2">
    <source>
        <dbReference type="Proteomes" id="UP000006075"/>
    </source>
</evidence>
<sequence length="29" mass="3560">MTQYVRERMKKIRLKTQKIRKHSVVSDSL</sequence>